<dbReference type="AlphaFoldDB" id="A0A829PU64"/>
<proteinExistence type="predicted"/>
<evidence type="ECO:0000313" key="2">
    <source>
        <dbReference type="EMBL" id="ETZ90681.1"/>
    </source>
</evidence>
<gene>
    <name evidence="2" type="primary">mtrB</name>
    <name evidence="2" type="ORF">L829_4267</name>
</gene>
<keyword evidence="2" id="KW-0418">Kinase</keyword>
<comment type="caution">
    <text evidence="2">The sequence shown here is derived from an EMBL/GenBank/DDBJ whole genome shotgun (WGS) entry which is preliminary data.</text>
</comment>
<reference evidence="2 3" key="1">
    <citation type="submission" date="2014-01" db="EMBL/GenBank/DDBJ databases">
        <authorList>
            <person name="Zelazny A."/>
            <person name="Olivier K."/>
            <person name="Sampaio E.P."/>
            <person name="Holland S.M."/>
            <person name="Tallon L.J."/>
            <person name="Sadzewicz L.K."/>
            <person name="Sengamalay N."/>
            <person name="Fraser C.M."/>
            <person name="Hine E."/>
            <person name="Shefchek K.A."/>
            <person name="Das S.P."/>
            <person name="Shallom S.J."/>
            <person name="Agrawal S."/>
            <person name="Tettelin H."/>
        </authorList>
    </citation>
    <scope>NUCLEOTIDE SEQUENCE [LARGE SCALE GENOMIC DNA]</scope>
    <source>
        <strain evidence="2 3">MAB_030201_1075</strain>
    </source>
</reference>
<dbReference type="EMBL" id="JAOX01000001">
    <property type="protein sequence ID" value="ETZ90681.1"/>
    <property type="molecule type" value="Genomic_DNA"/>
</dbReference>
<name>A0A829PU64_9MYCO</name>
<sequence length="103" mass="11750">MLPFSSWLRASSRLLCNDRVSSPPTSSLTMTRARSISSVATRIFDSRMRSVTWLVSTNPRIRMTREDSARLDTTTRTCRERRQVNPTARLSAFSPRTSGADRR</sequence>
<protein>
    <submittedName>
        <fullName evidence="2">Two-component histidine kinase MtrB domain protein</fullName>
        <ecNumber evidence="2">2.7.13.-</ecNumber>
    </submittedName>
</protein>
<dbReference type="EC" id="2.7.13.-" evidence="2"/>
<evidence type="ECO:0000256" key="1">
    <source>
        <dbReference type="SAM" id="MobiDB-lite"/>
    </source>
</evidence>
<accession>A0A829PU64</accession>
<feature type="region of interest" description="Disordered" evidence="1">
    <location>
        <begin position="70"/>
        <end position="103"/>
    </location>
</feature>
<dbReference type="Proteomes" id="UP000019854">
    <property type="component" value="Unassembled WGS sequence"/>
</dbReference>
<organism evidence="2 3">
    <name type="scientific">Mycobacteroides abscessus MAB_030201_1075</name>
    <dbReference type="NCBI Taxonomy" id="1335410"/>
    <lineage>
        <taxon>Bacteria</taxon>
        <taxon>Bacillati</taxon>
        <taxon>Actinomycetota</taxon>
        <taxon>Actinomycetes</taxon>
        <taxon>Mycobacteriales</taxon>
        <taxon>Mycobacteriaceae</taxon>
        <taxon>Mycobacteroides</taxon>
        <taxon>Mycobacteroides abscessus</taxon>
    </lineage>
</organism>
<dbReference type="GO" id="GO:0016301">
    <property type="term" value="F:kinase activity"/>
    <property type="evidence" value="ECO:0007669"/>
    <property type="project" value="UniProtKB-KW"/>
</dbReference>
<keyword evidence="2" id="KW-0808">Transferase</keyword>
<evidence type="ECO:0000313" key="3">
    <source>
        <dbReference type="Proteomes" id="UP000019854"/>
    </source>
</evidence>